<gene>
    <name evidence="3" type="ORF">PZE19_28930</name>
</gene>
<dbReference type="InterPro" id="IPR036844">
    <property type="entry name" value="Hint_dom_sf"/>
</dbReference>
<protein>
    <submittedName>
        <fullName evidence="3">Polymorphic toxin-type HINT domain-containing protein</fullName>
    </submittedName>
</protein>
<dbReference type="InterPro" id="IPR011990">
    <property type="entry name" value="TPR-like_helical_dom_sf"/>
</dbReference>
<feature type="domain" description="Hint" evidence="2">
    <location>
        <begin position="552"/>
        <end position="647"/>
    </location>
</feature>
<evidence type="ECO:0000313" key="4">
    <source>
        <dbReference type="Proteomes" id="UP001216907"/>
    </source>
</evidence>
<evidence type="ECO:0000256" key="1">
    <source>
        <dbReference type="SAM" id="MobiDB-lite"/>
    </source>
</evidence>
<reference evidence="3 4" key="1">
    <citation type="submission" date="2023-03" db="EMBL/GenBank/DDBJ databases">
        <title>Paludisphaera mucosa sp. nov. a novel planctomycete from northern fen.</title>
        <authorList>
            <person name="Ivanova A."/>
        </authorList>
    </citation>
    <scope>NUCLEOTIDE SEQUENCE [LARGE SCALE GENOMIC DNA]</scope>
    <source>
        <strain evidence="3 4">Pla2</strain>
    </source>
</reference>
<accession>A0ABT6FJP9</accession>
<proteinExistence type="predicted"/>
<dbReference type="EMBL" id="JARRAG010000002">
    <property type="protein sequence ID" value="MDG3007807.1"/>
    <property type="molecule type" value="Genomic_DNA"/>
</dbReference>
<feature type="region of interest" description="Disordered" evidence="1">
    <location>
        <begin position="408"/>
        <end position="428"/>
    </location>
</feature>
<comment type="caution">
    <text evidence="3">The sequence shown here is derived from an EMBL/GenBank/DDBJ whole genome shotgun (WGS) entry which is preliminary data.</text>
</comment>
<keyword evidence="4" id="KW-1185">Reference proteome</keyword>
<dbReference type="Pfam" id="PF07591">
    <property type="entry name" value="PT-HINT"/>
    <property type="match status" value="1"/>
</dbReference>
<evidence type="ECO:0000313" key="3">
    <source>
        <dbReference type="EMBL" id="MDG3007807.1"/>
    </source>
</evidence>
<name>A0ABT6FJP9_9BACT</name>
<dbReference type="Gene3D" id="1.25.40.10">
    <property type="entry name" value="Tetratricopeptide repeat domain"/>
    <property type="match status" value="1"/>
</dbReference>
<sequence length="711" mass="76241">MAAWSWILAIGVVAAADESAKPDLAAYEAAKASAGRDAEAQVRLALWCESRGMAAERTTHLMRAVLIDPENAAARGLLGQVKRDGRWLRADDVARAVEDSPAEQALLQEYLDRRTKARDTADGQYRLALWCEEKGLSQPMVAHLRRVVQLDPGRVGAWRRLGFEKVKGRWVDPQAEAADKAAREAQAAADKEWRPRLLKLRAALAGRDRAKRDEARAALAAIDDPRAVPAAWKVFAQGGNEADQRVAVALFGRTDGPAASTALATLAVFGPHAAIRANAAALLQRRDPREFAGFLAGLIRKEVKYWVKPVEGPGSQGELLVAGEDANVRRLYTPLAAMVPPGTAVDPNEVIMIPLGGQAPEVGVDGPRYTLAELEAARAQRQAQTVATLVKAAPVLQAVQGQLAAAAASPAPGMSQTAKQADPDSRSFQEAPVMEDFLQVPIGWMVAETRYSAQVAQQQLLDDVRAIEARNAPVRDVNERSGNILKAISGRDFGDDGEKWAAWTIDLEGYAYSASPRPEPPTYVEDVPLAFAPQAGPAVVTQQVGTRIVAGHSCFAAGTPVRTLQGPRAIETIRPGDQVLAEDTTTGAFRYRAVVRAFHNPPNETFKVDLGRGESVVATGIHRFWKAGKGWVMARELKAGDRLRTVGGVVEVAAVEPDRVQPVFNLQLAGGDNFCVGGPGVVAHDNSYVDPVTRPFDGVPATAELIATSKP</sequence>
<dbReference type="Gene3D" id="2.170.16.10">
    <property type="entry name" value="Hedgehog/Intein (Hint) domain"/>
    <property type="match status" value="1"/>
</dbReference>
<dbReference type="CDD" id="cd00081">
    <property type="entry name" value="Hint"/>
    <property type="match status" value="1"/>
</dbReference>
<evidence type="ECO:0000259" key="2">
    <source>
        <dbReference type="SMART" id="SM00306"/>
    </source>
</evidence>
<dbReference type="Proteomes" id="UP001216907">
    <property type="component" value="Unassembled WGS sequence"/>
</dbReference>
<dbReference type="SMART" id="SM00306">
    <property type="entry name" value="HintN"/>
    <property type="match status" value="1"/>
</dbReference>
<dbReference type="InterPro" id="IPR003587">
    <property type="entry name" value="Hint_dom_N"/>
</dbReference>
<organism evidence="3 4">
    <name type="scientific">Paludisphaera mucosa</name>
    <dbReference type="NCBI Taxonomy" id="3030827"/>
    <lineage>
        <taxon>Bacteria</taxon>
        <taxon>Pseudomonadati</taxon>
        <taxon>Planctomycetota</taxon>
        <taxon>Planctomycetia</taxon>
        <taxon>Isosphaerales</taxon>
        <taxon>Isosphaeraceae</taxon>
        <taxon>Paludisphaera</taxon>
    </lineage>
</organism>
<dbReference type="RefSeq" id="WP_277864079.1">
    <property type="nucleotide sequence ID" value="NZ_JARRAG010000002.1"/>
</dbReference>
<dbReference type="SUPFAM" id="SSF51294">
    <property type="entry name" value="Hedgehog/intein (Hint) domain"/>
    <property type="match status" value="1"/>
</dbReference>